<dbReference type="SUPFAM" id="SSF54518">
    <property type="entry name" value="Tubby C-terminal domain-like"/>
    <property type="match status" value="1"/>
</dbReference>
<dbReference type="Pfam" id="PF03803">
    <property type="entry name" value="Scramblase"/>
    <property type="match status" value="1"/>
</dbReference>
<name>A0A2W5T4U0_9BACT</name>
<dbReference type="PANTHER" id="PTHR23248:SF9">
    <property type="entry name" value="PHOSPHOLIPID SCRAMBLASE"/>
    <property type="match status" value="1"/>
</dbReference>
<dbReference type="PANTHER" id="PTHR23248">
    <property type="entry name" value="PHOSPHOLIPID SCRAMBLASE-RELATED"/>
    <property type="match status" value="1"/>
</dbReference>
<dbReference type="EMBL" id="QFQP01000017">
    <property type="protein sequence ID" value="PZR10499.1"/>
    <property type="molecule type" value="Genomic_DNA"/>
</dbReference>
<dbReference type="GO" id="GO:0005886">
    <property type="term" value="C:plasma membrane"/>
    <property type="evidence" value="ECO:0007669"/>
    <property type="project" value="TreeGrafter"/>
</dbReference>
<sequence length="252" mass="29076">MPAFANASFAAGVRRSPSPRMKSPSTVCVNQSRCVTMARLVACRAMSSLQRLGQIHEATELYVRQQHELGEMFGIETRNKYAISTPDRREVAFAAEQGKGFLGALMRQFMGHWREFEIIFFGTDRQPLFKAVHPFRFFFQRLEVFDDAGRFIGAIQQRWAWFRKSFDVEDASGNVLLEMRAPILSMWTFPFTRNGNEVANIEKKWSGGFSELFTDKDNFRVRFTPELRGNERLLVLAAALFVDLQYFEKKAD</sequence>
<protein>
    <recommendedName>
        <fullName evidence="3">Scramblase</fullName>
    </recommendedName>
</protein>
<organism evidence="1 2">
    <name type="scientific">Archangium gephyra</name>
    <dbReference type="NCBI Taxonomy" id="48"/>
    <lineage>
        <taxon>Bacteria</taxon>
        <taxon>Pseudomonadati</taxon>
        <taxon>Myxococcota</taxon>
        <taxon>Myxococcia</taxon>
        <taxon>Myxococcales</taxon>
        <taxon>Cystobacterineae</taxon>
        <taxon>Archangiaceae</taxon>
        <taxon>Archangium</taxon>
    </lineage>
</organism>
<evidence type="ECO:0008006" key="3">
    <source>
        <dbReference type="Google" id="ProtNLM"/>
    </source>
</evidence>
<accession>A0A2W5T4U0</accession>
<evidence type="ECO:0000313" key="1">
    <source>
        <dbReference type="EMBL" id="PZR10499.1"/>
    </source>
</evidence>
<dbReference type="GO" id="GO:0017128">
    <property type="term" value="F:phospholipid scramblase activity"/>
    <property type="evidence" value="ECO:0007669"/>
    <property type="project" value="InterPro"/>
</dbReference>
<dbReference type="AlphaFoldDB" id="A0A2W5T4U0"/>
<gene>
    <name evidence="1" type="ORF">DI536_19845</name>
</gene>
<proteinExistence type="predicted"/>
<dbReference type="Proteomes" id="UP000249061">
    <property type="component" value="Unassembled WGS sequence"/>
</dbReference>
<comment type="caution">
    <text evidence="1">The sequence shown here is derived from an EMBL/GenBank/DDBJ whole genome shotgun (WGS) entry which is preliminary data.</text>
</comment>
<evidence type="ECO:0000313" key="2">
    <source>
        <dbReference type="Proteomes" id="UP000249061"/>
    </source>
</evidence>
<reference evidence="1 2" key="1">
    <citation type="submission" date="2017-08" db="EMBL/GenBank/DDBJ databases">
        <title>Infants hospitalized years apart are colonized by the same room-sourced microbial strains.</title>
        <authorList>
            <person name="Brooks B."/>
            <person name="Olm M.R."/>
            <person name="Firek B.A."/>
            <person name="Baker R."/>
            <person name="Thomas B.C."/>
            <person name="Morowitz M.J."/>
            <person name="Banfield J.F."/>
        </authorList>
    </citation>
    <scope>NUCLEOTIDE SEQUENCE [LARGE SCALE GENOMIC DNA]</scope>
    <source>
        <strain evidence="1">S2_003_000_R2_14</strain>
    </source>
</reference>
<dbReference type="InterPro" id="IPR005552">
    <property type="entry name" value="Scramblase"/>
</dbReference>
<dbReference type="InterPro" id="IPR025659">
    <property type="entry name" value="Tubby-like_C"/>
</dbReference>